<proteinExistence type="predicted"/>
<sequence>MDLLPNPAIEAERAADTQAYTKRIAIIGAGPSGLAALKILSDTPQFKAGLWQPIAFEAREALGGVWLTAPPTQDPPETPVYDSLTTNLPHPIMQYPSFPFPPSTNLYPPAATVLKYLQDYAAHFDLEKLIHFNTRVDLIEWDNSISRWHVRTKTTGPDGSSTIDTADFDLVIVANGHYRVPYYPDIPGLSVWRAAGKVQHAVWYRHAEYKGDTVLVVGRGPSGIDIADEMSAVSKVVIGSQPGTPRSDSADGSSKLRGRVVEFLDVKEGVVRYEDNTTDSGIDFVYLATGYEHSQPYLPASILEKSIPPPVPPLPEKLYNSKFHIFPLAKHIFPLTRSVPPSSLAFIALPYRVVPFPLAEIQMRVVVKVLEDPTILDPAGEAVDIISRYEELRAKVGDSDELIARVWHKLDEQEQFNYEDELLDFIGEPFSEWNEKVPKWLREIYPRKVALRAEWRDIVSRGEGKAWVKGVGEAGGEVGLRQWVDLMFKLLERVEKRHTEVNVETAKMNRL</sequence>
<organism evidence="1 2">
    <name type="scientific">Irpex rosettiformis</name>
    <dbReference type="NCBI Taxonomy" id="378272"/>
    <lineage>
        <taxon>Eukaryota</taxon>
        <taxon>Fungi</taxon>
        <taxon>Dikarya</taxon>
        <taxon>Basidiomycota</taxon>
        <taxon>Agaricomycotina</taxon>
        <taxon>Agaricomycetes</taxon>
        <taxon>Polyporales</taxon>
        <taxon>Irpicaceae</taxon>
        <taxon>Irpex</taxon>
    </lineage>
</organism>
<protein>
    <submittedName>
        <fullName evidence="1">Uncharacterized protein</fullName>
    </submittedName>
</protein>
<reference evidence="1" key="1">
    <citation type="journal article" date="2021" name="Environ. Microbiol.">
        <title>Gene family expansions and transcriptome signatures uncover fungal adaptations to wood decay.</title>
        <authorList>
            <person name="Hage H."/>
            <person name="Miyauchi S."/>
            <person name="Viragh M."/>
            <person name="Drula E."/>
            <person name="Min B."/>
            <person name="Chaduli D."/>
            <person name="Navarro D."/>
            <person name="Favel A."/>
            <person name="Norest M."/>
            <person name="Lesage-Meessen L."/>
            <person name="Balint B."/>
            <person name="Merenyi Z."/>
            <person name="de Eugenio L."/>
            <person name="Morin E."/>
            <person name="Martinez A.T."/>
            <person name="Baldrian P."/>
            <person name="Stursova M."/>
            <person name="Martinez M.J."/>
            <person name="Novotny C."/>
            <person name="Magnuson J.K."/>
            <person name="Spatafora J.W."/>
            <person name="Maurice S."/>
            <person name="Pangilinan J."/>
            <person name="Andreopoulos W."/>
            <person name="LaButti K."/>
            <person name="Hundley H."/>
            <person name="Na H."/>
            <person name="Kuo A."/>
            <person name="Barry K."/>
            <person name="Lipzen A."/>
            <person name="Henrissat B."/>
            <person name="Riley R."/>
            <person name="Ahrendt S."/>
            <person name="Nagy L.G."/>
            <person name="Grigoriev I.V."/>
            <person name="Martin F."/>
            <person name="Rosso M.N."/>
        </authorList>
    </citation>
    <scope>NUCLEOTIDE SEQUENCE</scope>
    <source>
        <strain evidence="1">CBS 384.51</strain>
    </source>
</reference>
<gene>
    <name evidence="1" type="ORF">BDY19DRAFT_932010</name>
</gene>
<evidence type="ECO:0000313" key="1">
    <source>
        <dbReference type="EMBL" id="KAI0091746.1"/>
    </source>
</evidence>
<comment type="caution">
    <text evidence="1">The sequence shown here is derived from an EMBL/GenBank/DDBJ whole genome shotgun (WGS) entry which is preliminary data.</text>
</comment>
<evidence type="ECO:0000313" key="2">
    <source>
        <dbReference type="Proteomes" id="UP001055072"/>
    </source>
</evidence>
<accession>A0ACB8UBX1</accession>
<keyword evidence="2" id="KW-1185">Reference proteome</keyword>
<dbReference type="Proteomes" id="UP001055072">
    <property type="component" value="Unassembled WGS sequence"/>
</dbReference>
<dbReference type="EMBL" id="MU274905">
    <property type="protein sequence ID" value="KAI0091746.1"/>
    <property type="molecule type" value="Genomic_DNA"/>
</dbReference>
<name>A0ACB8UBX1_9APHY</name>